<dbReference type="InterPro" id="IPR000058">
    <property type="entry name" value="Znf_AN1"/>
</dbReference>
<dbReference type="FunFam" id="3.40.50.300:FF:000011">
    <property type="entry name" value="Putative ABC transporter ATP-binding component"/>
    <property type="match status" value="1"/>
</dbReference>
<comment type="caution">
    <text evidence="19">The sequence shown here is derived from an EMBL/GenBank/DDBJ whole genome shotgun (WGS) entry which is preliminary data.</text>
</comment>
<dbReference type="InterPro" id="IPR035896">
    <property type="entry name" value="AN1-like_Znf"/>
</dbReference>
<evidence type="ECO:0000256" key="15">
    <source>
        <dbReference type="PROSITE-ProRule" id="PRU00449"/>
    </source>
</evidence>
<dbReference type="GO" id="GO:0016887">
    <property type="term" value="F:ATP hydrolysis activity"/>
    <property type="evidence" value="ECO:0007669"/>
    <property type="project" value="InterPro"/>
</dbReference>
<evidence type="ECO:0000256" key="11">
    <source>
        <dbReference type="ARBA" id="ARBA00022840"/>
    </source>
</evidence>
<evidence type="ECO:0000256" key="16">
    <source>
        <dbReference type="SAM" id="MobiDB-lite"/>
    </source>
</evidence>
<evidence type="ECO:0000256" key="3">
    <source>
        <dbReference type="ARBA" id="ARBA00011054"/>
    </source>
</evidence>
<accession>A0A2R5GEJ5</accession>
<keyword evidence="20" id="KW-1185">Reference proteome</keyword>
<dbReference type="InterPro" id="IPR011989">
    <property type="entry name" value="ARM-like"/>
</dbReference>
<feature type="region of interest" description="Disordered" evidence="16">
    <location>
        <begin position="1"/>
        <end position="21"/>
    </location>
</feature>
<dbReference type="InterPro" id="IPR027417">
    <property type="entry name" value="P-loop_NTPase"/>
</dbReference>
<keyword evidence="4" id="KW-0963">Cytoplasm</keyword>
<dbReference type="InterPro" id="IPR050611">
    <property type="entry name" value="ABCF"/>
</dbReference>
<evidence type="ECO:0000256" key="5">
    <source>
        <dbReference type="ARBA" id="ARBA00022723"/>
    </source>
</evidence>
<feature type="region of interest" description="Disordered" evidence="16">
    <location>
        <begin position="67"/>
        <end position="92"/>
    </location>
</feature>
<dbReference type="GO" id="GO:0008270">
    <property type="term" value="F:zinc ion binding"/>
    <property type="evidence" value="ECO:0007669"/>
    <property type="project" value="UniProtKB-KW"/>
</dbReference>
<evidence type="ECO:0000256" key="6">
    <source>
        <dbReference type="ARBA" id="ARBA00022737"/>
    </source>
</evidence>
<dbReference type="InterPro" id="IPR016024">
    <property type="entry name" value="ARM-type_fold"/>
</dbReference>
<comment type="similarity">
    <text evidence="3">Belongs to the ABC transporter superfamily. ABCF family. EF3 subfamily.</text>
</comment>
<dbReference type="GO" id="GO:0003746">
    <property type="term" value="F:translation elongation factor activity"/>
    <property type="evidence" value="ECO:0007669"/>
    <property type="project" value="UniProtKB-KW"/>
</dbReference>
<dbReference type="CDD" id="cd03221">
    <property type="entry name" value="ABCF_EF-3"/>
    <property type="match status" value="2"/>
</dbReference>
<feature type="domain" description="ABC transporter" evidence="17">
    <location>
        <begin position="1022"/>
        <end position="1330"/>
    </location>
</feature>
<evidence type="ECO:0000256" key="7">
    <source>
        <dbReference type="ARBA" id="ARBA00022741"/>
    </source>
</evidence>
<dbReference type="Gene3D" id="1.25.10.10">
    <property type="entry name" value="Leucine-rich Repeat Variant"/>
    <property type="match status" value="1"/>
</dbReference>
<keyword evidence="9 15" id="KW-0863">Zinc-finger</keyword>
<name>A0A2R5GEJ5_9STRA</name>
<evidence type="ECO:0000256" key="8">
    <source>
        <dbReference type="ARBA" id="ARBA00022768"/>
    </source>
</evidence>
<dbReference type="PANTHER" id="PTHR19211:SF5">
    <property type="entry name" value="ELONGATION FACTOR 3A-RELATED"/>
    <property type="match status" value="1"/>
</dbReference>
<dbReference type="GO" id="GO:0005524">
    <property type="term" value="F:ATP binding"/>
    <property type="evidence" value="ECO:0007669"/>
    <property type="project" value="UniProtKB-KW"/>
</dbReference>
<dbReference type="Pfam" id="PF24984">
    <property type="entry name" value="HEAT_EF3_GNC1"/>
    <property type="match status" value="1"/>
</dbReference>
<dbReference type="InterPro" id="IPR021133">
    <property type="entry name" value="HEAT_type_2"/>
</dbReference>
<comment type="subcellular location">
    <subcellularLocation>
        <location evidence="1">Cytoplasm</location>
    </subcellularLocation>
</comment>
<dbReference type="OrthoDB" id="2110130at2759"/>
<organism evidence="19 20">
    <name type="scientific">Hondaea fermentalgiana</name>
    <dbReference type="NCBI Taxonomy" id="2315210"/>
    <lineage>
        <taxon>Eukaryota</taxon>
        <taxon>Sar</taxon>
        <taxon>Stramenopiles</taxon>
        <taxon>Bigyra</taxon>
        <taxon>Labyrinthulomycetes</taxon>
        <taxon>Thraustochytrida</taxon>
        <taxon>Thraustochytriidae</taxon>
        <taxon>Hondaea</taxon>
    </lineage>
</organism>
<feature type="domain" description="ABC transporter" evidence="17">
    <location>
        <begin position="730"/>
        <end position="960"/>
    </location>
</feature>
<feature type="compositionally biased region" description="Basic and acidic residues" evidence="16">
    <location>
        <begin position="78"/>
        <end position="92"/>
    </location>
</feature>
<reference evidence="19 20" key="1">
    <citation type="submission" date="2017-12" db="EMBL/GenBank/DDBJ databases">
        <title>Sequencing, de novo assembly and annotation of complete genome of a new Thraustochytrid species, strain FCC1311.</title>
        <authorList>
            <person name="Sedici K."/>
            <person name="Godart F."/>
            <person name="Aiese Cigliano R."/>
            <person name="Sanseverino W."/>
            <person name="Barakat M."/>
            <person name="Ortet P."/>
            <person name="Marechal E."/>
            <person name="Cagnac O."/>
            <person name="Amato A."/>
        </authorList>
    </citation>
    <scope>NUCLEOTIDE SEQUENCE [LARGE SCALE GENOMIC DNA]</scope>
</reference>
<dbReference type="InterPro" id="IPR003439">
    <property type="entry name" value="ABC_transporter-like_ATP-bd"/>
</dbReference>
<dbReference type="Pfam" id="PF00005">
    <property type="entry name" value="ABC_tran"/>
    <property type="match status" value="2"/>
</dbReference>
<dbReference type="PROSITE" id="PS50077">
    <property type="entry name" value="HEAT_REPEAT"/>
    <property type="match status" value="1"/>
</dbReference>
<keyword evidence="8" id="KW-0251">Elongation factor</keyword>
<evidence type="ECO:0000256" key="2">
    <source>
        <dbReference type="ARBA" id="ARBA00004815"/>
    </source>
</evidence>
<dbReference type="Pfam" id="PF24987">
    <property type="entry name" value="HEAT_EF3_N"/>
    <property type="match status" value="1"/>
</dbReference>
<evidence type="ECO:0000256" key="4">
    <source>
        <dbReference type="ARBA" id="ARBA00022490"/>
    </source>
</evidence>
<dbReference type="PANTHER" id="PTHR19211">
    <property type="entry name" value="ATP-BINDING TRANSPORT PROTEIN-RELATED"/>
    <property type="match status" value="1"/>
</dbReference>
<dbReference type="InterPro" id="IPR017871">
    <property type="entry name" value="ABC_transporter-like_CS"/>
</dbReference>
<dbReference type="Proteomes" id="UP000241890">
    <property type="component" value="Unassembled WGS sequence"/>
</dbReference>
<dbReference type="InParanoid" id="A0A2R5GEJ5"/>
<dbReference type="InterPro" id="IPR047038">
    <property type="entry name" value="eEF3_chromodomain-like_sf"/>
</dbReference>
<dbReference type="PROSITE" id="PS00211">
    <property type="entry name" value="ABC_TRANSPORTER_1"/>
    <property type="match status" value="2"/>
</dbReference>
<comment type="pathway">
    <text evidence="2">Protein biosynthesis; polypeptide chain elongation.</text>
</comment>
<protein>
    <submittedName>
        <fullName evidence="19">ABC transporter ATP-binding protein</fullName>
    </submittedName>
</protein>
<feature type="domain" description="AN1-type" evidence="18">
    <location>
        <begin position="14"/>
        <end position="64"/>
    </location>
</feature>
<evidence type="ECO:0000313" key="20">
    <source>
        <dbReference type="Proteomes" id="UP000241890"/>
    </source>
</evidence>
<keyword evidence="7" id="KW-0547">Nucleotide-binding</keyword>
<dbReference type="SUPFAM" id="SSF52540">
    <property type="entry name" value="P-loop containing nucleoside triphosphate hydrolases"/>
    <property type="match status" value="2"/>
</dbReference>
<evidence type="ECO:0000259" key="17">
    <source>
        <dbReference type="PROSITE" id="PS50893"/>
    </source>
</evidence>
<evidence type="ECO:0000256" key="9">
    <source>
        <dbReference type="ARBA" id="ARBA00022771"/>
    </source>
</evidence>
<feature type="repeat" description="HEAT" evidence="14">
    <location>
        <begin position="427"/>
        <end position="465"/>
    </location>
</feature>
<evidence type="ECO:0000313" key="19">
    <source>
        <dbReference type="EMBL" id="GBG29342.1"/>
    </source>
</evidence>
<evidence type="ECO:0000256" key="1">
    <source>
        <dbReference type="ARBA" id="ARBA00004496"/>
    </source>
</evidence>
<dbReference type="SUPFAM" id="SSF48371">
    <property type="entry name" value="ARM repeat"/>
    <property type="match status" value="1"/>
</dbReference>
<proteinExistence type="inferred from homology"/>
<dbReference type="Gene3D" id="4.10.1110.10">
    <property type="entry name" value="AN1-like Zinc finger"/>
    <property type="match status" value="1"/>
</dbReference>
<dbReference type="Gene3D" id="3.40.50.300">
    <property type="entry name" value="P-loop containing nucleotide triphosphate hydrolases"/>
    <property type="match status" value="2"/>
</dbReference>
<sequence length="1330" mass="145606">MGKKKAAGKAAGDAKNAPRCPVDGCRTRLTAEKAAKCETCGLNVCTLHKYPTDHTCKTAAPVAPKNGGGLTIVSNKSKKSDKQSEEEKRKAEARDEALLSKLVEISSEDLLKELLAFGASSARYESSVAVQALCSEAKAVQKSMFGAVGQGVMETAKASGDLDKLAGALTKHLSEAASAKRLSSDEEQRAVGVATLLGMALDAEEGETRAKSDETLELGKTLVRAPYEKLAKAGASEVLKRAAKARWSNGRAFEEECWPLLGSLVDEVLKVPEEDDSLRNGLAYAIAAVAGGCGEIAAGQPLVDGKLAPVLDKPKKIAPILACMRTMLVLTKEWGTAIMPYLMPVDFLQKSLFDVYDNTASNGRSATKKVILQIVDKMGPRGVRLSVPIFMDGLEHASWRVKAMSLQCLGALGKQRASQLFRDLPILIPAVMECVRDTKKQVSDAASDALDSLGELVSNAETIKLLPWLLNALKDPEQVDPCLDELMDTTFVNSVDAQSLAFIIPVVLRGLREGTADVKLKASITAGNVCSLVADVHDMRPYYTHLLPELKKLTDHSRPRVREMALRAKNSLQEDLSMTRRRSSQNSGGGSAAAAAAAVAAVGVGGSGNAADAASDAQAGEVLESKLKAAGLFDLLGEVAFDYVLSTCRMLMFDLLEDVDQEMPRKLVYKRARAQTEEGVQPFVAHCDDAEQTRLLDAATSAVVDALWVAQGKQDDDGGDGEDSEKDYIVFIPSIILAFASRVLLKRAGLFLERGHRYSVVGLNGTGKSTLLTRVAARDIDGFPDDITVYFVQHEIVEDEQQLNVIDYMQHDVKSQVQSKENKKRKGGKKFEDLYDLSMEHMLEVLREVGFTDTLLQQQVSALSGGWKMRLAIARSMLYMPDLLLLDEPTNHLDAAALDWLQKYLAGLEGTTIVLVSHDYDFVDYVATDIIHLADQKLAYYPFGFTRFQQERPEIVAALPKKDDNAKKDGEEGGNAGLSAIELMAKAATDENAAALTSGIKPIRFPEGSKLEGVTHRGKPVAQLTKVTYGYPGTDKIIFNDVTVKLTLNSRVAILGPNGAGKSTLLKLLVGELELDEKHGHLGKYWKHHNLRTAYISQHSLHHLENHLEATPCQYIQDRFFEGRDKEASKMITVKLEPEDKEAMERSGEICEIISRVVRSKKLYYEVRKNGRAEKGANRDMRSLEELEKMSVDHPHVIKLVRLFDEELKFAASGADLRPVTTPEFIKHLAEFGIDSEIAQRKVRWMSGGQRARLVLAAAMWTCPHMIILDEPTNYLDQDTVAALTYALKTFRGSVVLISHHQGFVDAVANEKWHLENGTLRVESLKTDKK</sequence>
<evidence type="ECO:0000256" key="14">
    <source>
        <dbReference type="PROSITE-ProRule" id="PRU00103"/>
    </source>
</evidence>
<evidence type="ECO:0000256" key="13">
    <source>
        <dbReference type="ARBA" id="ARBA00049360"/>
    </source>
</evidence>
<dbReference type="Gene3D" id="2.40.50.990">
    <property type="match status" value="1"/>
</dbReference>
<evidence type="ECO:0000259" key="18">
    <source>
        <dbReference type="PROSITE" id="PS51039"/>
    </source>
</evidence>
<dbReference type="PROSITE" id="PS50893">
    <property type="entry name" value="ABC_TRANSPORTER_2"/>
    <property type="match status" value="2"/>
</dbReference>
<dbReference type="InterPro" id="IPR003593">
    <property type="entry name" value="AAA+_ATPase"/>
</dbReference>
<keyword evidence="5" id="KW-0479">Metal-binding</keyword>
<keyword evidence="12" id="KW-0648">Protein biosynthesis</keyword>
<dbReference type="SUPFAM" id="SSF118310">
    <property type="entry name" value="AN1-like Zinc finger"/>
    <property type="match status" value="1"/>
</dbReference>
<dbReference type="SMART" id="SM00382">
    <property type="entry name" value="AAA"/>
    <property type="match status" value="2"/>
</dbReference>
<keyword evidence="6" id="KW-0677">Repeat</keyword>
<gene>
    <name evidence="19" type="ORF">FCC1311_055642</name>
</gene>
<dbReference type="Pfam" id="PF01428">
    <property type="entry name" value="zf-AN1"/>
    <property type="match status" value="1"/>
</dbReference>
<dbReference type="GO" id="GO:0005737">
    <property type="term" value="C:cytoplasm"/>
    <property type="evidence" value="ECO:0007669"/>
    <property type="project" value="UniProtKB-SubCell"/>
</dbReference>
<dbReference type="EMBL" id="BEYU01000056">
    <property type="protein sequence ID" value="GBG29342.1"/>
    <property type="molecule type" value="Genomic_DNA"/>
</dbReference>
<evidence type="ECO:0000256" key="12">
    <source>
        <dbReference type="ARBA" id="ARBA00022917"/>
    </source>
</evidence>
<keyword evidence="11 19" id="KW-0067">ATP-binding</keyword>
<dbReference type="PROSITE" id="PS51039">
    <property type="entry name" value="ZF_AN1"/>
    <property type="match status" value="1"/>
</dbReference>
<comment type="catalytic activity">
    <reaction evidence="13">
        <text>ATP + H2O = ADP + phosphate + H(+)</text>
        <dbReference type="Rhea" id="RHEA:13065"/>
        <dbReference type="ChEBI" id="CHEBI:15377"/>
        <dbReference type="ChEBI" id="CHEBI:15378"/>
        <dbReference type="ChEBI" id="CHEBI:30616"/>
        <dbReference type="ChEBI" id="CHEBI:43474"/>
        <dbReference type="ChEBI" id="CHEBI:456216"/>
    </reaction>
</comment>
<keyword evidence="10" id="KW-0862">Zinc</keyword>
<evidence type="ECO:0000256" key="10">
    <source>
        <dbReference type="ARBA" id="ARBA00022833"/>
    </source>
</evidence>